<organism evidence="2 3">
    <name type="scientific">Arthrospiribacter ruber</name>
    <dbReference type="NCBI Taxonomy" id="2487934"/>
    <lineage>
        <taxon>Bacteria</taxon>
        <taxon>Pseudomonadati</taxon>
        <taxon>Bacteroidota</taxon>
        <taxon>Cytophagia</taxon>
        <taxon>Cytophagales</taxon>
        <taxon>Cyclobacteriaceae</taxon>
        <taxon>Arthrospiribacter</taxon>
    </lineage>
</organism>
<evidence type="ECO:0000313" key="2">
    <source>
        <dbReference type="EMBL" id="MBW3468720.1"/>
    </source>
</evidence>
<evidence type="ECO:0000313" key="3">
    <source>
        <dbReference type="Proteomes" id="UP000727490"/>
    </source>
</evidence>
<keyword evidence="1" id="KW-0812">Transmembrane</keyword>
<accession>A0A951IWV9</accession>
<sequence length="95" mass="10464">MNWMDKDEGLLLQRSFIFGITGIVLCLLALVNINLGLLDAPMGPLNGVGIALQFFGLSIAVLVLRKRKISDKTKEKAKKMILVLGVALIFFFMVV</sequence>
<keyword evidence="1" id="KW-1133">Transmembrane helix</keyword>
<dbReference type="RefSeq" id="WP_219290494.1">
    <property type="nucleotide sequence ID" value="NZ_RPHB01000006.1"/>
</dbReference>
<dbReference type="EMBL" id="RPHB01000006">
    <property type="protein sequence ID" value="MBW3468720.1"/>
    <property type="molecule type" value="Genomic_DNA"/>
</dbReference>
<keyword evidence="1" id="KW-0472">Membrane</keyword>
<comment type="caution">
    <text evidence="2">The sequence shown here is derived from an EMBL/GenBank/DDBJ whole genome shotgun (WGS) entry which is preliminary data.</text>
</comment>
<reference evidence="2 3" key="1">
    <citation type="journal article" date="2020" name="Syst. Appl. Microbiol.">
        <title>Arthrospiribacter ruber gen. nov., sp. nov., a novel bacterium isolated from Arthrospira cultures.</title>
        <authorList>
            <person name="Waleron M."/>
            <person name="Misztak A."/>
            <person name="Waleron M.M."/>
            <person name="Furmaniak M."/>
            <person name="Mrozik A."/>
            <person name="Waleron K."/>
        </authorList>
    </citation>
    <scope>NUCLEOTIDE SEQUENCE [LARGE SCALE GENOMIC DNA]</scope>
    <source>
        <strain evidence="2 3">DPMB0001</strain>
    </source>
</reference>
<dbReference type="Proteomes" id="UP000727490">
    <property type="component" value="Unassembled WGS sequence"/>
</dbReference>
<dbReference type="AlphaFoldDB" id="A0A951IWV9"/>
<feature type="transmembrane region" description="Helical" evidence="1">
    <location>
        <begin position="12"/>
        <end position="33"/>
    </location>
</feature>
<proteinExistence type="predicted"/>
<evidence type="ECO:0000256" key="1">
    <source>
        <dbReference type="SAM" id="Phobius"/>
    </source>
</evidence>
<name>A0A951IWV9_9BACT</name>
<keyword evidence="3" id="KW-1185">Reference proteome</keyword>
<protein>
    <submittedName>
        <fullName evidence="2">Uncharacterized protein</fullName>
    </submittedName>
</protein>
<feature type="transmembrane region" description="Helical" evidence="1">
    <location>
        <begin position="77"/>
        <end position="94"/>
    </location>
</feature>
<feature type="transmembrane region" description="Helical" evidence="1">
    <location>
        <begin position="45"/>
        <end position="65"/>
    </location>
</feature>
<gene>
    <name evidence="2" type="ORF">EGN73_12995</name>
</gene>